<dbReference type="InterPro" id="IPR040456">
    <property type="entry name" value="RNase_H2_suB"/>
</dbReference>
<reference evidence="12" key="1">
    <citation type="submission" date="2025-08" db="UniProtKB">
        <authorList>
            <consortium name="RefSeq"/>
        </authorList>
    </citation>
    <scope>IDENTIFICATION</scope>
    <source>
        <strain evidence="12">11010-0011.00</strain>
        <tissue evidence="12">Whole body</tissue>
    </source>
</reference>
<organism evidence="11 12">
    <name type="scientific">Drosophila lebanonensis</name>
    <name type="common">Fruit fly</name>
    <name type="synonym">Scaptodrosophila lebanonensis</name>
    <dbReference type="NCBI Taxonomy" id="7225"/>
    <lineage>
        <taxon>Eukaryota</taxon>
        <taxon>Metazoa</taxon>
        <taxon>Ecdysozoa</taxon>
        <taxon>Arthropoda</taxon>
        <taxon>Hexapoda</taxon>
        <taxon>Insecta</taxon>
        <taxon>Pterygota</taxon>
        <taxon>Neoptera</taxon>
        <taxon>Endopterygota</taxon>
        <taxon>Diptera</taxon>
        <taxon>Brachycera</taxon>
        <taxon>Muscomorpha</taxon>
        <taxon>Ephydroidea</taxon>
        <taxon>Drosophilidae</taxon>
        <taxon>Scaptodrosophila</taxon>
    </lineage>
</organism>
<evidence type="ECO:0000256" key="4">
    <source>
        <dbReference type="ARBA" id="ARBA00019062"/>
    </source>
</evidence>
<dbReference type="GO" id="GO:0006401">
    <property type="term" value="P:RNA catabolic process"/>
    <property type="evidence" value="ECO:0007669"/>
    <property type="project" value="TreeGrafter"/>
</dbReference>
<feature type="compositionally biased region" description="Basic and acidic residues" evidence="8">
    <location>
        <begin position="13"/>
        <end position="22"/>
    </location>
</feature>
<evidence type="ECO:0000256" key="5">
    <source>
        <dbReference type="ARBA" id="ARBA00023242"/>
    </source>
</evidence>
<gene>
    <name evidence="12" type="primary">LOC115633788</name>
</gene>
<dbReference type="GO" id="GO:0032299">
    <property type="term" value="C:ribonuclease H2 complex"/>
    <property type="evidence" value="ECO:0007669"/>
    <property type="project" value="InterPro"/>
</dbReference>
<dbReference type="InterPro" id="IPR041195">
    <property type="entry name" value="Rnh202_N"/>
</dbReference>
<evidence type="ECO:0000256" key="7">
    <source>
        <dbReference type="ARBA" id="ARBA00033464"/>
    </source>
</evidence>
<evidence type="ECO:0000259" key="9">
    <source>
        <dbReference type="Pfam" id="PF09468"/>
    </source>
</evidence>
<dbReference type="Proteomes" id="UP000504634">
    <property type="component" value="Unplaced"/>
</dbReference>
<comment type="function">
    <text evidence="6">Non catalytic subunit of RNase H2, an endonuclease that specifically degrades the RNA of RNA:DNA hybrids. Participates in DNA replication, possibly by mediating the removal of lagging-strand Okazaki fragment RNA primers during DNA replication. Mediates the excision of single ribonucleotides from DNA:RNA duplexes.</text>
</comment>
<evidence type="ECO:0000256" key="3">
    <source>
        <dbReference type="ARBA" id="ARBA00011277"/>
    </source>
</evidence>
<feature type="domain" description="Ribonuclease H2 subunit B wHTH" evidence="9">
    <location>
        <begin position="111"/>
        <end position="242"/>
    </location>
</feature>
<feature type="compositionally biased region" description="Polar residues" evidence="8">
    <location>
        <begin position="267"/>
        <end position="289"/>
    </location>
</feature>
<dbReference type="Gene3D" id="1.10.20.120">
    <property type="match status" value="1"/>
</dbReference>
<dbReference type="RefSeq" id="XP_030387125.1">
    <property type="nucleotide sequence ID" value="XM_030531265.1"/>
</dbReference>
<evidence type="ECO:0000259" key="10">
    <source>
        <dbReference type="Pfam" id="PF17745"/>
    </source>
</evidence>
<comment type="similarity">
    <text evidence="2">Belongs to the RNase H2 subunit B family.</text>
</comment>
<dbReference type="CDD" id="cd09270">
    <property type="entry name" value="RNase_H2-B"/>
    <property type="match status" value="1"/>
</dbReference>
<dbReference type="OrthoDB" id="29098at2759"/>
<dbReference type="PANTHER" id="PTHR13383">
    <property type="entry name" value="RIBONUCLEASE H2 SUBUNIT B"/>
    <property type="match status" value="1"/>
</dbReference>
<evidence type="ECO:0000313" key="11">
    <source>
        <dbReference type="Proteomes" id="UP000504634"/>
    </source>
</evidence>
<protein>
    <recommendedName>
        <fullName evidence="4">Ribonuclease H2 subunit B</fullName>
    </recommendedName>
    <alternativeName>
        <fullName evidence="7">Ribonuclease HI subunit B</fullName>
    </alternativeName>
</protein>
<evidence type="ECO:0000256" key="1">
    <source>
        <dbReference type="ARBA" id="ARBA00004123"/>
    </source>
</evidence>
<feature type="region of interest" description="Disordered" evidence="8">
    <location>
        <begin position="263"/>
        <end position="313"/>
    </location>
</feature>
<comment type="subunit">
    <text evidence="3">The RNase H2 complex is a heterotrimer composed of the catalytic subunit RNASEH2A and the non-catalytic subunits RNASEH2B and RNASEH2C.</text>
</comment>
<dbReference type="PANTHER" id="PTHR13383:SF11">
    <property type="entry name" value="RIBONUCLEASE H2 SUBUNIT B"/>
    <property type="match status" value="1"/>
</dbReference>
<dbReference type="AlphaFoldDB" id="A0A6J2UG63"/>
<dbReference type="Pfam" id="PF09468">
    <property type="entry name" value="RNase_H2-Ydr279"/>
    <property type="match status" value="1"/>
</dbReference>
<dbReference type="FunFam" id="1.10.20.120:FF:000002">
    <property type="entry name" value="Ribonuclease H2 subunit B"/>
    <property type="match status" value="1"/>
</dbReference>
<proteinExistence type="inferred from homology"/>
<keyword evidence="11" id="KW-1185">Reference proteome</keyword>
<dbReference type="GeneID" id="115633788"/>
<feature type="region of interest" description="Disordered" evidence="8">
    <location>
        <begin position="1"/>
        <end position="22"/>
    </location>
</feature>
<keyword evidence="5" id="KW-0539">Nucleus</keyword>
<evidence type="ECO:0000256" key="2">
    <source>
        <dbReference type="ARBA" id="ARBA00009823"/>
    </source>
</evidence>
<accession>A0A6J2UG63</accession>
<evidence type="ECO:0000256" key="6">
    <source>
        <dbReference type="ARBA" id="ARBA00024778"/>
    </source>
</evidence>
<dbReference type="InterPro" id="IPR019024">
    <property type="entry name" value="RNase_H2_suB_wHTH"/>
</dbReference>
<feature type="domain" description="Rnh202 triple barrel" evidence="10">
    <location>
        <begin position="50"/>
        <end position="108"/>
    </location>
</feature>
<name>A0A6J2UG63_DROLE</name>
<evidence type="ECO:0000313" key="12">
    <source>
        <dbReference type="RefSeq" id="XP_030387125.1"/>
    </source>
</evidence>
<evidence type="ECO:0000256" key="8">
    <source>
        <dbReference type="SAM" id="MobiDB-lite"/>
    </source>
</evidence>
<dbReference type="Pfam" id="PF17745">
    <property type="entry name" value="Ydr279_N"/>
    <property type="match status" value="1"/>
</dbReference>
<comment type="subcellular location">
    <subcellularLocation>
        <location evidence="1">Nucleus</location>
    </subcellularLocation>
</comment>
<dbReference type="GO" id="GO:0005654">
    <property type="term" value="C:nucleoplasm"/>
    <property type="evidence" value="ECO:0007669"/>
    <property type="project" value="TreeGrafter"/>
</dbReference>
<dbReference type="Gene3D" id="2.20.25.530">
    <property type="match status" value="1"/>
</dbReference>
<sequence>MSKKATRSTQPKPDPDAPEKHGSEVVAPKKVFYISENLINNVEGEEELLHLERFFHPGKGRDALFVTLEQEKGNHIMELVEYSEPRRSWLIDSEVCSNGRIYMTTPVDTTFLALHYLRKYCAQRAMSLDSIHDDQDASANRLLMKFVNADHLKCVADVKVSGNTKFYKYNAERTKAWLAVKTRKVVDALKENNVYCGTSAQSQNFVRSEKHSDENTVNETDYLRMACDYVGRYLDVELYDELVRYLKIPTEIQALAEDQAQKRKSEQAQTNNSKKIKLNSGQDASSGLLDSSIDDAKESITSPTIPTPLKERTLTAKEKALAKGAKGSMSISSFFKVK</sequence>